<dbReference type="EC" id="2.3.1.-" evidence="2"/>
<reference evidence="2" key="1">
    <citation type="submission" date="2020-02" db="EMBL/GenBank/DDBJ databases">
        <authorList>
            <person name="Meier V. D."/>
        </authorList>
    </citation>
    <scope>NUCLEOTIDE SEQUENCE</scope>
    <source>
        <strain evidence="2">AVDCRST_MAG62</strain>
    </source>
</reference>
<proteinExistence type="predicted"/>
<gene>
    <name evidence="2" type="ORF">AVDCRST_MAG62-349</name>
</gene>
<dbReference type="InterPro" id="IPR016181">
    <property type="entry name" value="Acyl_CoA_acyltransferase"/>
</dbReference>
<evidence type="ECO:0000313" key="2">
    <source>
        <dbReference type="EMBL" id="CAA9508106.1"/>
    </source>
</evidence>
<dbReference type="Pfam" id="PF00583">
    <property type="entry name" value="Acetyltransf_1"/>
    <property type="match status" value="1"/>
</dbReference>
<evidence type="ECO:0000259" key="1">
    <source>
        <dbReference type="PROSITE" id="PS51186"/>
    </source>
</evidence>
<organism evidence="2">
    <name type="scientific">uncultured Sphingomonas sp</name>
    <dbReference type="NCBI Taxonomy" id="158754"/>
    <lineage>
        <taxon>Bacteria</taxon>
        <taxon>Pseudomonadati</taxon>
        <taxon>Pseudomonadota</taxon>
        <taxon>Alphaproteobacteria</taxon>
        <taxon>Sphingomonadales</taxon>
        <taxon>Sphingomonadaceae</taxon>
        <taxon>Sphingomonas</taxon>
        <taxon>environmental samples</taxon>
    </lineage>
</organism>
<protein>
    <submittedName>
        <fullName evidence="2">Ribosomal-protein-S18p-alanine acetyltransferase</fullName>
        <ecNumber evidence="2">2.3.1.-</ecNumber>
    </submittedName>
</protein>
<dbReference type="AlphaFoldDB" id="A0A6J4SY46"/>
<dbReference type="InterPro" id="IPR000182">
    <property type="entry name" value="GNAT_dom"/>
</dbReference>
<sequence>MSTVQPRPPIVLQPAGWDQLDAVMAIMARAFDPNFGEAWTRAQCAGILPMHGVKMMLAGEMDRPLGFSLTRMVADEAELLLLAVAPEARRMRIGSMLMVHFSEQAQTFGASRLHLEVRDGNPAADLYARHQFSIAGRRPNYYRGADGQMFDALTMARRI</sequence>
<dbReference type="CDD" id="cd04301">
    <property type="entry name" value="NAT_SF"/>
    <property type="match status" value="1"/>
</dbReference>
<dbReference type="EMBL" id="CADCWB010000045">
    <property type="protein sequence ID" value="CAA9508106.1"/>
    <property type="molecule type" value="Genomic_DNA"/>
</dbReference>
<keyword evidence="2" id="KW-0012">Acyltransferase</keyword>
<keyword evidence="2" id="KW-0808">Transferase</keyword>
<dbReference type="PROSITE" id="PS51186">
    <property type="entry name" value="GNAT"/>
    <property type="match status" value="1"/>
</dbReference>
<dbReference type="Gene3D" id="3.40.630.30">
    <property type="match status" value="1"/>
</dbReference>
<feature type="domain" description="N-acetyltransferase" evidence="1">
    <location>
        <begin position="10"/>
        <end position="159"/>
    </location>
</feature>
<name>A0A6J4SY46_9SPHN</name>
<dbReference type="GO" id="GO:0016747">
    <property type="term" value="F:acyltransferase activity, transferring groups other than amino-acyl groups"/>
    <property type="evidence" value="ECO:0007669"/>
    <property type="project" value="InterPro"/>
</dbReference>
<accession>A0A6J4SY46</accession>
<dbReference type="SUPFAM" id="SSF55729">
    <property type="entry name" value="Acyl-CoA N-acyltransferases (Nat)"/>
    <property type="match status" value="1"/>
</dbReference>